<keyword evidence="2" id="KW-1185">Reference proteome</keyword>
<reference evidence="1" key="1">
    <citation type="submission" date="2021-04" db="EMBL/GenBank/DDBJ databases">
        <authorList>
            <consortium name="Molecular Ecology Group"/>
        </authorList>
    </citation>
    <scope>NUCLEOTIDE SEQUENCE</scope>
</reference>
<dbReference type="EMBL" id="CAJHNH020001004">
    <property type="protein sequence ID" value="CAG5121013.1"/>
    <property type="molecule type" value="Genomic_DNA"/>
</dbReference>
<dbReference type="Proteomes" id="UP000678393">
    <property type="component" value="Unassembled WGS sequence"/>
</dbReference>
<name>A0A8S3YVB3_9EUPU</name>
<gene>
    <name evidence="1" type="ORF">CUNI_LOCUS6571</name>
</gene>
<dbReference type="AlphaFoldDB" id="A0A8S3YVB3"/>
<sequence length="101" mass="11564">LSMLLPTNVFRSSLSCARPINDICLSSKLIDLCLPLLCIFFFFFNKRIYHHASHSCLTGSDAGTFLTLQPCTNDRHQIWIWPENTFFPRASNQSHYSEPAV</sequence>
<dbReference type="Gene3D" id="2.80.10.50">
    <property type="match status" value="1"/>
</dbReference>
<feature type="non-terminal residue" evidence="1">
    <location>
        <position position="101"/>
    </location>
</feature>
<evidence type="ECO:0000313" key="1">
    <source>
        <dbReference type="EMBL" id="CAG5121013.1"/>
    </source>
</evidence>
<dbReference type="SUPFAM" id="SSF50370">
    <property type="entry name" value="Ricin B-like lectins"/>
    <property type="match status" value="1"/>
</dbReference>
<organism evidence="1 2">
    <name type="scientific">Candidula unifasciata</name>
    <dbReference type="NCBI Taxonomy" id="100452"/>
    <lineage>
        <taxon>Eukaryota</taxon>
        <taxon>Metazoa</taxon>
        <taxon>Spiralia</taxon>
        <taxon>Lophotrochozoa</taxon>
        <taxon>Mollusca</taxon>
        <taxon>Gastropoda</taxon>
        <taxon>Heterobranchia</taxon>
        <taxon>Euthyneura</taxon>
        <taxon>Panpulmonata</taxon>
        <taxon>Eupulmonata</taxon>
        <taxon>Stylommatophora</taxon>
        <taxon>Helicina</taxon>
        <taxon>Helicoidea</taxon>
        <taxon>Geomitridae</taxon>
        <taxon>Candidula</taxon>
    </lineage>
</organism>
<accession>A0A8S3YVB3</accession>
<evidence type="ECO:0000313" key="2">
    <source>
        <dbReference type="Proteomes" id="UP000678393"/>
    </source>
</evidence>
<proteinExistence type="predicted"/>
<protein>
    <submittedName>
        <fullName evidence="1">Uncharacterized protein</fullName>
    </submittedName>
</protein>
<dbReference type="InterPro" id="IPR035992">
    <property type="entry name" value="Ricin_B-like_lectins"/>
</dbReference>
<comment type="caution">
    <text evidence="1">The sequence shown here is derived from an EMBL/GenBank/DDBJ whole genome shotgun (WGS) entry which is preliminary data.</text>
</comment>